<dbReference type="Pfam" id="PF02845">
    <property type="entry name" value="CUE"/>
    <property type="match status" value="1"/>
</dbReference>
<comment type="caution">
    <text evidence="3">The sequence shown here is derived from an EMBL/GenBank/DDBJ whole genome shotgun (WGS) entry which is preliminary data.</text>
</comment>
<feature type="compositionally biased region" description="Basic residues" evidence="1">
    <location>
        <begin position="609"/>
        <end position="619"/>
    </location>
</feature>
<evidence type="ECO:0000259" key="2">
    <source>
        <dbReference type="PROSITE" id="PS51140"/>
    </source>
</evidence>
<dbReference type="InterPro" id="IPR052586">
    <property type="entry name" value="ASCC2"/>
</dbReference>
<dbReference type="InterPro" id="IPR041800">
    <property type="entry name" value="ASCC2_CUE"/>
</dbReference>
<organism evidence="3 4">
    <name type="scientific">Seiridium unicorne</name>
    <dbReference type="NCBI Taxonomy" id="138068"/>
    <lineage>
        <taxon>Eukaryota</taxon>
        <taxon>Fungi</taxon>
        <taxon>Dikarya</taxon>
        <taxon>Ascomycota</taxon>
        <taxon>Pezizomycotina</taxon>
        <taxon>Sordariomycetes</taxon>
        <taxon>Xylariomycetidae</taxon>
        <taxon>Amphisphaeriales</taxon>
        <taxon>Sporocadaceae</taxon>
        <taxon>Seiridium</taxon>
    </lineage>
</organism>
<dbReference type="SUPFAM" id="SSF46934">
    <property type="entry name" value="UBA-like"/>
    <property type="match status" value="1"/>
</dbReference>
<dbReference type="EMBL" id="JARVKF010000190">
    <property type="protein sequence ID" value="KAK9421302.1"/>
    <property type="molecule type" value="Genomic_DNA"/>
</dbReference>
<dbReference type="CDD" id="cd14364">
    <property type="entry name" value="CUE_ASCC2"/>
    <property type="match status" value="1"/>
</dbReference>
<accession>A0ABR2V363</accession>
<proteinExistence type="predicted"/>
<dbReference type="Gene3D" id="1.10.8.10">
    <property type="entry name" value="DNA helicase RuvA subunit, C-terminal domain"/>
    <property type="match status" value="1"/>
</dbReference>
<keyword evidence="4" id="KW-1185">Reference proteome</keyword>
<evidence type="ECO:0000256" key="1">
    <source>
        <dbReference type="SAM" id="MobiDB-lite"/>
    </source>
</evidence>
<sequence length="669" mass="73652">MAPALPPFAPFPEAPWRDHIVPEEWEACLILWVSLAEAHLSLPQDDFQRISVKDESLYRFLVIFTREIASSGITILGSSESASKLLRHGYMLITGVLKAPAAPADVLHWEFLSDFSRVYGKKRTSSVLAQLFKEHTLAVETSLHGVKKSLILALDAGIKNDLRIPEARLKHLNHLIHASPDTSALFMAGTDFLDGLISCYKIMNPPLRKTIVATAYLCLIGLTESKPPKYSTLIDQLYSLKAAADVHKAGPTSGNDSMVAELVTVTPLLKQVQHRLEQSGSTTTRMKAVINGLESFKKPGGNVRPKRLVKRKVDKGKGVMNEDEDEEIGQLRVHQMSQISQIQDLFPDLGSGFISQLLDEFQNETEQVVAHLLEDNLPPHLASADRSRALSPERTRRRRSSLAPRPTPPQLPTRHNVFDDDELDNLTLNVSNLHFGKRSPGKTADDILKDRTTAPNKAAILSALSAFDADDDERDDTYDAADAGFTVNDALADDADDQKRKDIHEETLFKVYKTDPKLFSRDSDMRRGNYRAKLKQDTGMTDEAIEGWAIMLSRNPQQLKSLEMKYSAAGSFAGDQPALAPTAWRANPADSGAEESGQDSGSSNQRGGFRGRGRGRGRGGGRGGNVSGPTGEKGTENARRNKEANKSSRANHNRREGRARKMARAGFPG</sequence>
<feature type="domain" description="CUE" evidence="2">
    <location>
        <begin position="334"/>
        <end position="377"/>
    </location>
</feature>
<name>A0ABR2V363_9PEZI</name>
<dbReference type="PANTHER" id="PTHR21494:SF0">
    <property type="entry name" value="ACTIVATING SIGNAL COINTEGRATOR 1 COMPLEX SUBUNIT 2"/>
    <property type="match status" value="1"/>
</dbReference>
<reference evidence="3 4" key="1">
    <citation type="journal article" date="2024" name="J. Plant Pathol.">
        <title>Sequence and assembly of the genome of Seiridium unicorne, isolate CBS 538.82, causal agent of cypress canker disease.</title>
        <authorList>
            <person name="Scali E."/>
            <person name="Rocca G.D."/>
            <person name="Danti R."/>
            <person name="Garbelotto M."/>
            <person name="Barberini S."/>
            <person name="Baroncelli R."/>
            <person name="Emiliani G."/>
        </authorList>
    </citation>
    <scope>NUCLEOTIDE SEQUENCE [LARGE SCALE GENOMIC DNA]</scope>
    <source>
        <strain evidence="3 4">BM-138-508</strain>
    </source>
</reference>
<feature type="compositionally biased region" description="Basic and acidic residues" evidence="1">
    <location>
        <begin position="633"/>
        <end position="646"/>
    </location>
</feature>
<dbReference type="InterPro" id="IPR009060">
    <property type="entry name" value="UBA-like_sf"/>
</dbReference>
<evidence type="ECO:0000313" key="3">
    <source>
        <dbReference type="EMBL" id="KAK9421302.1"/>
    </source>
</evidence>
<protein>
    <submittedName>
        <fullName evidence="3">CUE domain-containing protein</fullName>
    </submittedName>
</protein>
<feature type="region of interest" description="Disordered" evidence="1">
    <location>
        <begin position="380"/>
        <end position="417"/>
    </location>
</feature>
<evidence type="ECO:0000313" key="4">
    <source>
        <dbReference type="Proteomes" id="UP001408356"/>
    </source>
</evidence>
<gene>
    <name evidence="3" type="ORF">SUNI508_05840</name>
</gene>
<feature type="compositionally biased region" description="Basic residues" evidence="1">
    <location>
        <begin position="649"/>
        <end position="663"/>
    </location>
</feature>
<dbReference type="Proteomes" id="UP001408356">
    <property type="component" value="Unassembled WGS sequence"/>
</dbReference>
<dbReference type="PROSITE" id="PS51140">
    <property type="entry name" value="CUE"/>
    <property type="match status" value="1"/>
</dbReference>
<dbReference type="PANTHER" id="PTHR21494">
    <property type="entry name" value="ACTIVATING SIGNAL COINTEGRATOR 1 COMPLEX SUBUNIT 2 ASC-1 COMPLEX SUBUNIT P100"/>
    <property type="match status" value="1"/>
</dbReference>
<dbReference type="SMART" id="SM00546">
    <property type="entry name" value="CUE"/>
    <property type="match status" value="1"/>
</dbReference>
<feature type="compositionally biased region" description="Basic and acidic residues" evidence="1">
    <location>
        <begin position="383"/>
        <end position="394"/>
    </location>
</feature>
<feature type="region of interest" description="Disordered" evidence="1">
    <location>
        <begin position="582"/>
        <end position="669"/>
    </location>
</feature>
<dbReference type="InterPro" id="IPR003892">
    <property type="entry name" value="CUE"/>
</dbReference>